<keyword evidence="16" id="KW-1185">Reference proteome</keyword>
<evidence type="ECO:0000259" key="14">
    <source>
        <dbReference type="PROSITE" id="PS50835"/>
    </source>
</evidence>
<evidence type="ECO:0000256" key="1">
    <source>
        <dbReference type="ARBA" id="ARBA00004251"/>
    </source>
</evidence>
<dbReference type="InterPro" id="IPR050488">
    <property type="entry name" value="Ig_Fc_receptor"/>
</dbReference>
<evidence type="ECO:0000313" key="15">
    <source>
        <dbReference type="Ensembl" id="ENSMICP00000050046.1"/>
    </source>
</evidence>
<organism evidence="15 16">
    <name type="scientific">Microcebus murinus</name>
    <name type="common">Gray mouse lemur</name>
    <name type="synonym">Lemur murinus</name>
    <dbReference type="NCBI Taxonomy" id="30608"/>
    <lineage>
        <taxon>Eukaryota</taxon>
        <taxon>Metazoa</taxon>
        <taxon>Chordata</taxon>
        <taxon>Craniata</taxon>
        <taxon>Vertebrata</taxon>
        <taxon>Euteleostomi</taxon>
        <taxon>Mammalia</taxon>
        <taxon>Eutheria</taxon>
        <taxon>Euarchontoglires</taxon>
        <taxon>Primates</taxon>
        <taxon>Strepsirrhini</taxon>
        <taxon>Lemuriformes</taxon>
        <taxon>Cheirogaleidae</taxon>
        <taxon>Microcebus</taxon>
    </lineage>
</organism>
<proteinExistence type="predicted"/>
<dbReference type="GO" id="GO:0007166">
    <property type="term" value="P:cell surface receptor signaling pathway"/>
    <property type="evidence" value="ECO:0007669"/>
    <property type="project" value="TreeGrafter"/>
</dbReference>
<dbReference type="GeneTree" id="ENSGT01050000244808"/>
<evidence type="ECO:0000256" key="3">
    <source>
        <dbReference type="ARBA" id="ARBA00022692"/>
    </source>
</evidence>
<keyword evidence="8" id="KW-1015">Disulfide bond</keyword>
<keyword evidence="5" id="KW-0677">Repeat</keyword>
<dbReference type="GO" id="GO:0019903">
    <property type="term" value="F:protein phosphatase binding"/>
    <property type="evidence" value="ECO:0007669"/>
    <property type="project" value="Ensembl"/>
</dbReference>
<evidence type="ECO:0000256" key="12">
    <source>
        <dbReference type="SAM" id="Phobius"/>
    </source>
</evidence>
<keyword evidence="6 12" id="KW-1133">Transmembrane helix</keyword>
<dbReference type="FunFam" id="2.60.40.10:FF:000357">
    <property type="entry name" value="Fc receptor like 1"/>
    <property type="match status" value="1"/>
</dbReference>
<keyword evidence="9" id="KW-0675">Receptor</keyword>
<keyword evidence="2" id="KW-1003">Cell membrane</keyword>
<dbReference type="AlphaFoldDB" id="A0A8C5YD95"/>
<feature type="chain" id="PRO_5034070781" evidence="13">
    <location>
        <begin position="18"/>
        <end position="592"/>
    </location>
</feature>
<feature type="transmembrane region" description="Helical" evidence="12">
    <location>
        <begin position="399"/>
        <end position="421"/>
    </location>
</feature>
<dbReference type="Gene3D" id="2.60.40.10">
    <property type="entry name" value="Immunoglobulins"/>
    <property type="match status" value="4"/>
</dbReference>
<evidence type="ECO:0000256" key="9">
    <source>
        <dbReference type="ARBA" id="ARBA00023170"/>
    </source>
</evidence>
<dbReference type="InterPro" id="IPR013151">
    <property type="entry name" value="Immunoglobulin_dom"/>
</dbReference>
<feature type="domain" description="Ig-like" evidence="14">
    <location>
        <begin position="203"/>
        <end position="292"/>
    </location>
</feature>
<dbReference type="GO" id="GO:0009897">
    <property type="term" value="C:external side of plasma membrane"/>
    <property type="evidence" value="ECO:0007669"/>
    <property type="project" value="TreeGrafter"/>
</dbReference>
<dbReference type="GO" id="GO:0035591">
    <property type="term" value="F:signaling adaptor activity"/>
    <property type="evidence" value="ECO:0007669"/>
    <property type="project" value="Ensembl"/>
</dbReference>
<evidence type="ECO:0000256" key="11">
    <source>
        <dbReference type="ARBA" id="ARBA00023319"/>
    </source>
</evidence>
<evidence type="ECO:0000256" key="8">
    <source>
        <dbReference type="ARBA" id="ARBA00023157"/>
    </source>
</evidence>
<evidence type="ECO:0000256" key="6">
    <source>
        <dbReference type="ARBA" id="ARBA00022989"/>
    </source>
</evidence>
<evidence type="ECO:0000256" key="10">
    <source>
        <dbReference type="ARBA" id="ARBA00023180"/>
    </source>
</evidence>
<dbReference type="PANTHER" id="PTHR11481">
    <property type="entry name" value="IMMUNOGLOBULIN FC RECEPTOR"/>
    <property type="match status" value="1"/>
</dbReference>
<keyword evidence="10" id="KW-0325">Glycoprotein</keyword>
<keyword evidence="7 12" id="KW-0472">Membrane</keyword>
<keyword evidence="4 13" id="KW-0732">Signal</keyword>
<dbReference type="SMART" id="SM00409">
    <property type="entry name" value="IG"/>
    <property type="match status" value="4"/>
</dbReference>
<evidence type="ECO:0000313" key="16">
    <source>
        <dbReference type="Proteomes" id="UP000694394"/>
    </source>
</evidence>
<dbReference type="InterPro" id="IPR013783">
    <property type="entry name" value="Ig-like_fold"/>
</dbReference>
<dbReference type="InterPro" id="IPR003598">
    <property type="entry name" value="Ig_sub2"/>
</dbReference>
<evidence type="ECO:0000256" key="7">
    <source>
        <dbReference type="ARBA" id="ARBA00023136"/>
    </source>
</evidence>
<dbReference type="Pfam" id="PF13895">
    <property type="entry name" value="Ig_2"/>
    <property type="match status" value="2"/>
</dbReference>
<feature type="signal peptide" evidence="13">
    <location>
        <begin position="1"/>
        <end position="17"/>
    </location>
</feature>
<dbReference type="CDD" id="cd00096">
    <property type="entry name" value="Ig"/>
    <property type="match status" value="1"/>
</dbReference>
<accession>A0A8C5YD95</accession>
<dbReference type="GO" id="GO:0004888">
    <property type="term" value="F:transmembrane signaling receptor activity"/>
    <property type="evidence" value="ECO:0007669"/>
    <property type="project" value="TreeGrafter"/>
</dbReference>
<protein>
    <submittedName>
        <fullName evidence="15">Fc receptor like 2</fullName>
    </submittedName>
</protein>
<feature type="domain" description="Ig-like" evidence="14">
    <location>
        <begin position="302"/>
        <end position="389"/>
    </location>
</feature>
<gene>
    <name evidence="15" type="primary">FCRL2</name>
</gene>
<sequence>MLLWSLLVILAPASAQADGLTFLAPPSVFEGDRIVLTCQGKKNWKIEMVTYYKNGKMFFSSKEFSDFSIHSATLSVSGNYHCSATGRGLFQSWEETSQTVNIEVQELFQHPVLTASSFQPIEGGPVALTCETRLHPQKSKVQLQFRFFRGSRALGSGWSSSPELQIPATRTEDSGSYWCEAGTVTPRIRKQSPQSKIHVRRIPISNVSLETRVPAGQVIEGGKLDLLCSVAEGTGKITFSWHREATGPSLGKKTQHSLTAELNILAVRESDAGGYYCTADNGHEPIQSNVVNILVRIPVSSPVLTITAPRAQAVEGDVVELRCEALRGSPPILYRFYHEDVTLGNSSAPCGGGASFNLSLTTEHSGNYSCEADNGLGAQRSEVVTLSISEAGGYRRDFVIARVLGGLFGVLAFTGGVVLSYHRCHKISGKSSATHTHRGASSPNPQESTQPSLLFTMEDLQPEYVNVDSLGVDVIYSEVMGFQQPEDSANTRRPSLETKVSQTSWKLSICLSSTMFLLAHLDPYSRVSLPGLPGHLLSCEEVITVEGLRGEDQQQGQASLRLAIKPYENAHGSSPVTARMCFRGHLMSSFLF</sequence>
<reference evidence="15" key="3">
    <citation type="submission" date="2025-09" db="UniProtKB">
        <authorList>
            <consortium name="Ensembl"/>
        </authorList>
    </citation>
    <scope>IDENTIFICATION</scope>
</reference>
<dbReference type="Ensembl" id="ENSMICT00000070029.1">
    <property type="protein sequence ID" value="ENSMICP00000050046.1"/>
    <property type="gene ID" value="ENSMICG00000030892.2"/>
</dbReference>
<keyword evidence="11" id="KW-0393">Immunoglobulin domain</keyword>
<dbReference type="Pfam" id="PF00047">
    <property type="entry name" value="ig"/>
    <property type="match status" value="1"/>
</dbReference>
<dbReference type="PANTHER" id="PTHR11481:SF101">
    <property type="entry name" value="FC RECEPTOR-LIKE PROTEIN 2"/>
    <property type="match status" value="1"/>
</dbReference>
<evidence type="ECO:0000256" key="2">
    <source>
        <dbReference type="ARBA" id="ARBA00022475"/>
    </source>
</evidence>
<dbReference type="SMART" id="SM00408">
    <property type="entry name" value="IGc2"/>
    <property type="match status" value="4"/>
</dbReference>
<reference evidence="15" key="1">
    <citation type="submission" date="2016-12" db="EMBL/GenBank/DDBJ databases">
        <title>Mouse lemur reference genome and diversity panel.</title>
        <authorList>
            <person name="Harris R."/>
            <person name="Larsen P."/>
            <person name="Liu Y."/>
            <person name="Hughes D.S."/>
            <person name="Murali S."/>
            <person name="Raveendran M."/>
            <person name="Korchina V."/>
            <person name="Wang M."/>
            <person name="Jhangiani S."/>
            <person name="Bandaranaike D."/>
            <person name="Bellair M."/>
            <person name="Blankenburg K."/>
            <person name="Chao H."/>
            <person name="Dahdouli M."/>
            <person name="Dinh H."/>
            <person name="Doddapaneni H."/>
            <person name="English A."/>
            <person name="Firestine M."/>
            <person name="Gnanaolivu R."/>
            <person name="Gross S."/>
            <person name="Hernandez B."/>
            <person name="Javaid M."/>
            <person name="Jayaseelan J."/>
            <person name="Jones J."/>
            <person name="Khan Z."/>
            <person name="Kovar C."/>
            <person name="Kurapati P."/>
            <person name="Le B."/>
            <person name="Lee S."/>
            <person name="Li M."/>
            <person name="Mathew T."/>
            <person name="Narasimhan A."/>
            <person name="Ngo D."/>
            <person name="Nguyen L."/>
            <person name="Okwuonu G."/>
            <person name="Ongeri F."/>
            <person name="Osuji N."/>
            <person name="Pu L.-L."/>
            <person name="Puazo M."/>
            <person name="Quiroz J."/>
            <person name="Raj R."/>
            <person name="Rajbhandari K."/>
            <person name="Reid J.G."/>
            <person name="Santibanez J."/>
            <person name="Sexton D."/>
            <person name="Skinner E."/>
            <person name="Vee V."/>
            <person name="Weissenberger G."/>
            <person name="Wu Y."/>
            <person name="Xin Y."/>
            <person name="Han Y."/>
            <person name="Campbell C."/>
            <person name="Brown A."/>
            <person name="Sullivan B."/>
            <person name="Shelton J."/>
            <person name="Brown S."/>
            <person name="Dudchenko O."/>
            <person name="Machol I."/>
            <person name="Durand N."/>
            <person name="Shamim M."/>
            <person name="Lieberman A."/>
            <person name="Muzny D.M."/>
            <person name="Richards S."/>
            <person name="Yoder A."/>
            <person name="Worley K.C."/>
            <person name="Rogers J."/>
            <person name="Gibbs R.A."/>
        </authorList>
    </citation>
    <scope>NUCLEOTIDE SEQUENCE [LARGE SCALE GENOMIC DNA]</scope>
</reference>
<dbReference type="PROSITE" id="PS50835">
    <property type="entry name" value="IG_LIKE"/>
    <property type="match status" value="4"/>
</dbReference>
<reference evidence="15" key="2">
    <citation type="submission" date="2025-08" db="UniProtKB">
        <authorList>
            <consortium name="Ensembl"/>
        </authorList>
    </citation>
    <scope>IDENTIFICATION</scope>
</reference>
<evidence type="ECO:0000256" key="13">
    <source>
        <dbReference type="SAM" id="SignalP"/>
    </source>
</evidence>
<dbReference type="InterPro" id="IPR036179">
    <property type="entry name" value="Ig-like_dom_sf"/>
</dbReference>
<dbReference type="Proteomes" id="UP000694394">
    <property type="component" value="Chromosome 2"/>
</dbReference>
<keyword evidence="3 12" id="KW-0812">Transmembrane</keyword>
<dbReference type="InterPro" id="IPR007110">
    <property type="entry name" value="Ig-like_dom"/>
</dbReference>
<name>A0A8C5YD95_MICMU</name>
<dbReference type="GO" id="GO:0006955">
    <property type="term" value="P:immune response"/>
    <property type="evidence" value="ECO:0007669"/>
    <property type="project" value="TreeGrafter"/>
</dbReference>
<feature type="domain" description="Ig-like" evidence="14">
    <location>
        <begin position="111"/>
        <end position="189"/>
    </location>
</feature>
<dbReference type="InterPro" id="IPR003599">
    <property type="entry name" value="Ig_sub"/>
</dbReference>
<feature type="domain" description="Ig-like" evidence="14">
    <location>
        <begin position="12"/>
        <end position="101"/>
    </location>
</feature>
<evidence type="ECO:0000256" key="4">
    <source>
        <dbReference type="ARBA" id="ARBA00022729"/>
    </source>
</evidence>
<evidence type="ECO:0000256" key="5">
    <source>
        <dbReference type="ARBA" id="ARBA00022737"/>
    </source>
</evidence>
<dbReference type="EMBL" id="ABDC03003142">
    <property type="status" value="NOT_ANNOTATED_CDS"/>
    <property type="molecule type" value="Genomic_DNA"/>
</dbReference>
<comment type="subcellular location">
    <subcellularLocation>
        <location evidence="1">Cell membrane</location>
        <topology evidence="1">Single-pass type I membrane protein</topology>
    </subcellularLocation>
</comment>
<dbReference type="SUPFAM" id="SSF48726">
    <property type="entry name" value="Immunoglobulin"/>
    <property type="match status" value="4"/>
</dbReference>
<dbReference type="FunFam" id="2.60.40.10:FF:001308">
    <property type="entry name" value="Fc receptor like 4"/>
    <property type="match status" value="1"/>
</dbReference>